<dbReference type="EMBL" id="HBUE01291514">
    <property type="protein sequence ID" value="CAG6574175.1"/>
    <property type="molecule type" value="Transcribed_RNA"/>
</dbReference>
<organism evidence="1">
    <name type="scientific">Culex pipiens</name>
    <name type="common">House mosquito</name>
    <dbReference type="NCBI Taxonomy" id="7175"/>
    <lineage>
        <taxon>Eukaryota</taxon>
        <taxon>Metazoa</taxon>
        <taxon>Ecdysozoa</taxon>
        <taxon>Arthropoda</taxon>
        <taxon>Hexapoda</taxon>
        <taxon>Insecta</taxon>
        <taxon>Pterygota</taxon>
        <taxon>Neoptera</taxon>
        <taxon>Endopterygota</taxon>
        <taxon>Diptera</taxon>
        <taxon>Nematocera</taxon>
        <taxon>Culicoidea</taxon>
        <taxon>Culicidae</taxon>
        <taxon>Culicinae</taxon>
        <taxon>Culicini</taxon>
        <taxon>Culex</taxon>
        <taxon>Culex</taxon>
    </lineage>
</organism>
<protein>
    <submittedName>
        <fullName evidence="1">(northern house mosquito) hypothetical protein</fullName>
    </submittedName>
</protein>
<dbReference type="AlphaFoldDB" id="A0A8D8NRD0"/>
<reference evidence="1" key="1">
    <citation type="submission" date="2021-05" db="EMBL/GenBank/DDBJ databases">
        <authorList>
            <person name="Alioto T."/>
            <person name="Alioto T."/>
            <person name="Gomez Garrido J."/>
        </authorList>
    </citation>
    <scope>NUCLEOTIDE SEQUENCE</scope>
</reference>
<dbReference type="EMBL" id="HBUE01291508">
    <property type="protein sequence ID" value="CAG6574163.1"/>
    <property type="molecule type" value="Transcribed_RNA"/>
</dbReference>
<name>A0A8D8NRD0_CULPI</name>
<proteinExistence type="predicted"/>
<accession>A0A8D8NRD0</accession>
<sequence length="99" mass="10901">MEFCATSTGYNSYKQSLNTLHPDTTEGSFTRHTSPYCRPSTQLNTPTITTTSTCTTARFSIVLDYTAAVFLIGVFTSLRPQPIILLSIILHVPPGYPVQ</sequence>
<evidence type="ECO:0000313" key="1">
    <source>
        <dbReference type="EMBL" id="CAG6574163.1"/>
    </source>
</evidence>